<organism evidence="2 3">
    <name type="scientific">Pseudonocardia oceani</name>
    <dbReference type="NCBI Taxonomy" id="2792013"/>
    <lineage>
        <taxon>Bacteria</taxon>
        <taxon>Bacillati</taxon>
        <taxon>Actinomycetota</taxon>
        <taxon>Actinomycetes</taxon>
        <taxon>Pseudonocardiales</taxon>
        <taxon>Pseudonocardiaceae</taxon>
        <taxon>Pseudonocardia</taxon>
    </lineage>
</organism>
<comment type="caution">
    <text evidence="2">The sequence shown here is derived from an EMBL/GenBank/DDBJ whole genome shotgun (WGS) entry which is preliminary data.</text>
</comment>
<name>A0ABS6UL36_9PSEU</name>
<gene>
    <name evidence="1" type="ORF">I4I82_26570</name>
    <name evidence="2" type="ORF">I4I82_33740</name>
</gene>
<reference evidence="2 3" key="1">
    <citation type="submission" date="2020-11" db="EMBL/GenBank/DDBJ databases">
        <title>Pseudonocardia abyssalis sp. nov. and Pseudonocardia oceani sp. nov., description and phylogenomic analysis of two novel actinomycetes isolated from the deep Southern Ocean.</title>
        <authorList>
            <person name="Parra J."/>
        </authorList>
    </citation>
    <scope>NUCLEOTIDE SEQUENCE [LARGE SCALE GENOMIC DNA]</scope>
    <source>
        <strain evidence="2">KRD-185</strain>
        <strain evidence="3">KRD185</strain>
    </source>
</reference>
<dbReference type="EMBL" id="JADQDF010000003">
    <property type="protein sequence ID" value="MBW0132613.1"/>
    <property type="molecule type" value="Genomic_DNA"/>
</dbReference>
<dbReference type="Proteomes" id="UP000694300">
    <property type="component" value="Unassembled WGS sequence"/>
</dbReference>
<dbReference type="RefSeq" id="WP_218596180.1">
    <property type="nucleotide sequence ID" value="NZ_JADQDE010000005.1"/>
</dbReference>
<protein>
    <submittedName>
        <fullName evidence="2">Uncharacterized protein</fullName>
    </submittedName>
</protein>
<evidence type="ECO:0000313" key="1">
    <source>
        <dbReference type="EMBL" id="MBW0131220.1"/>
    </source>
</evidence>
<dbReference type="EMBL" id="JADQDF010000001">
    <property type="protein sequence ID" value="MBW0131220.1"/>
    <property type="molecule type" value="Genomic_DNA"/>
</dbReference>
<keyword evidence="3" id="KW-1185">Reference proteome</keyword>
<evidence type="ECO:0000313" key="2">
    <source>
        <dbReference type="EMBL" id="MBW0132613.1"/>
    </source>
</evidence>
<sequence length="53" mass="6115">MNADSPLVELRRELYRQLAAGTRFVRIGDVLKALEQHDLDQLPRSPDQNQVIQ</sequence>
<evidence type="ECO:0000313" key="3">
    <source>
        <dbReference type="Proteomes" id="UP000694300"/>
    </source>
</evidence>
<accession>A0ABS6UL36</accession>
<proteinExistence type="predicted"/>